<evidence type="ECO:0000259" key="4">
    <source>
        <dbReference type="PROSITE" id="PS50893"/>
    </source>
</evidence>
<dbReference type="Pfam" id="PF00005">
    <property type="entry name" value="ABC_tran"/>
    <property type="match status" value="1"/>
</dbReference>
<reference evidence="5 6" key="1">
    <citation type="submission" date="2016-11" db="EMBL/GenBank/DDBJ databases">
        <title>Description of two novel members of the family Erysipelotrichaceae: Ileibacterium lipovorans gen. nov., sp. nov. and Dubosiella newyorkensis, gen. nov., sp. nov.</title>
        <authorList>
            <person name="Cox L.M."/>
            <person name="Sohn J."/>
            <person name="Tyrrell K.L."/>
            <person name="Citron D.M."/>
            <person name="Lawson P.A."/>
            <person name="Patel N.B."/>
            <person name="Iizumi T."/>
            <person name="Perez-Perez G.I."/>
            <person name="Goldstein E.J."/>
            <person name="Blaser M.J."/>
        </authorList>
    </citation>
    <scope>NUCLEOTIDE SEQUENCE [LARGE SCALE GENOMIC DNA]</scope>
    <source>
        <strain evidence="5 6">NYU-BL-A4</strain>
    </source>
</reference>
<dbReference type="AlphaFoldDB" id="A0A1U7NNG6"/>
<dbReference type="OrthoDB" id="9799337at2"/>
<dbReference type="InterPro" id="IPR003593">
    <property type="entry name" value="AAA+_ATPase"/>
</dbReference>
<evidence type="ECO:0000256" key="1">
    <source>
        <dbReference type="ARBA" id="ARBA00022448"/>
    </source>
</evidence>
<dbReference type="STRING" id="1862672.BO225_04665"/>
<name>A0A1U7NNG6_9FIRM</name>
<dbReference type="EMBL" id="MPKA01000058">
    <property type="protein sequence ID" value="OLU46867.1"/>
    <property type="molecule type" value="Genomic_DNA"/>
</dbReference>
<dbReference type="RefSeq" id="WP_076341123.1">
    <property type="nucleotide sequence ID" value="NZ_CAPDDE010000003.1"/>
</dbReference>
<dbReference type="GO" id="GO:0016887">
    <property type="term" value="F:ATP hydrolysis activity"/>
    <property type="evidence" value="ECO:0007669"/>
    <property type="project" value="InterPro"/>
</dbReference>
<dbReference type="PROSITE" id="PS00211">
    <property type="entry name" value="ABC_TRANSPORTER_1"/>
    <property type="match status" value="1"/>
</dbReference>
<dbReference type="PANTHER" id="PTHR42794:SF2">
    <property type="entry name" value="ABC TRANSPORTER ATP-BINDING PROTEIN"/>
    <property type="match status" value="1"/>
</dbReference>
<dbReference type="GO" id="GO:0005524">
    <property type="term" value="F:ATP binding"/>
    <property type="evidence" value="ECO:0007669"/>
    <property type="project" value="UniProtKB-KW"/>
</dbReference>
<dbReference type="Gene3D" id="3.40.50.300">
    <property type="entry name" value="P-loop containing nucleotide triphosphate hydrolases"/>
    <property type="match status" value="1"/>
</dbReference>
<keyword evidence="2" id="KW-0547">Nucleotide-binding</keyword>
<dbReference type="FunFam" id="3.40.50.300:FF:000134">
    <property type="entry name" value="Iron-enterobactin ABC transporter ATP-binding protein"/>
    <property type="match status" value="1"/>
</dbReference>
<dbReference type="Proteomes" id="UP000186705">
    <property type="component" value="Unassembled WGS sequence"/>
</dbReference>
<dbReference type="InterPro" id="IPR027417">
    <property type="entry name" value="P-loop_NTPase"/>
</dbReference>
<evidence type="ECO:0000256" key="3">
    <source>
        <dbReference type="ARBA" id="ARBA00022840"/>
    </source>
</evidence>
<keyword evidence="6" id="KW-1185">Reference proteome</keyword>
<evidence type="ECO:0000256" key="2">
    <source>
        <dbReference type="ARBA" id="ARBA00022741"/>
    </source>
</evidence>
<keyword evidence="3" id="KW-0067">ATP-binding</keyword>
<evidence type="ECO:0000313" key="5">
    <source>
        <dbReference type="EMBL" id="OLU46867.1"/>
    </source>
</evidence>
<dbReference type="CDD" id="cd03214">
    <property type="entry name" value="ABC_Iron-Siderophores_B12_Hemin"/>
    <property type="match status" value="1"/>
</dbReference>
<dbReference type="PROSITE" id="PS50893">
    <property type="entry name" value="ABC_TRANSPORTER_2"/>
    <property type="match status" value="1"/>
</dbReference>
<comment type="caution">
    <text evidence="5">The sequence shown here is derived from an EMBL/GenBank/DDBJ whole genome shotgun (WGS) entry which is preliminary data.</text>
</comment>
<evidence type="ECO:0000313" key="6">
    <source>
        <dbReference type="Proteomes" id="UP000186705"/>
    </source>
</evidence>
<gene>
    <name evidence="5" type="ORF">BO225_04665</name>
</gene>
<proteinExistence type="predicted"/>
<organism evidence="5 6">
    <name type="scientific">Dubosiella newyorkensis</name>
    <dbReference type="NCBI Taxonomy" id="1862672"/>
    <lineage>
        <taxon>Bacteria</taxon>
        <taxon>Bacillati</taxon>
        <taxon>Bacillota</taxon>
        <taxon>Erysipelotrichia</taxon>
        <taxon>Erysipelotrichales</taxon>
        <taxon>Erysipelotrichaceae</taxon>
        <taxon>Dubosiella</taxon>
    </lineage>
</organism>
<accession>A0A1U7NNG6</accession>
<protein>
    <recommendedName>
        <fullName evidence="4">ABC transporter domain-containing protein</fullName>
    </recommendedName>
</protein>
<feature type="domain" description="ABC transporter" evidence="4">
    <location>
        <begin position="2"/>
        <end position="232"/>
    </location>
</feature>
<dbReference type="SMART" id="SM00382">
    <property type="entry name" value="AAA"/>
    <property type="match status" value="1"/>
</dbReference>
<dbReference type="SUPFAM" id="SSF52540">
    <property type="entry name" value="P-loop containing nucleoside triphosphate hydrolases"/>
    <property type="match status" value="1"/>
</dbReference>
<dbReference type="InterPro" id="IPR017871">
    <property type="entry name" value="ABC_transporter-like_CS"/>
</dbReference>
<keyword evidence="1" id="KW-0813">Transport</keyword>
<dbReference type="GeneID" id="78275242"/>
<sequence length="255" mass="28812">MIEVKNLDYTYPCGHGLKKLSITIRSGEFIGLIGPNGSGKSTFLKNLYRELEPDEGSIVLAQKELSTYSYRESALLMGVLSQHHECAYDYTVYEMVEMGRTPYRESSHDPVRNAKIEFALKQVGIESLCEKSFSALSGGEKQRVLLARAIAQDTPILLLDEPTNHLDIYYQIQVFQLVKSLGKTVIAAIHDLNIASMYCDRLYVMNEGKIIQEGSVEEVITQEMIQKIFHVPSLIVPHPQTKKPAVIYLEERENV</sequence>
<dbReference type="InterPro" id="IPR003439">
    <property type="entry name" value="ABC_transporter-like_ATP-bd"/>
</dbReference>
<dbReference type="PANTHER" id="PTHR42794">
    <property type="entry name" value="HEMIN IMPORT ATP-BINDING PROTEIN HMUV"/>
    <property type="match status" value="1"/>
</dbReference>